<dbReference type="FunFam" id="1.25.40.420:FF:000001">
    <property type="entry name" value="Kelch-like family member 12"/>
    <property type="match status" value="1"/>
</dbReference>
<dbReference type="SMART" id="SM00612">
    <property type="entry name" value="Kelch"/>
    <property type="match status" value="6"/>
</dbReference>
<reference evidence="6 7" key="1">
    <citation type="submission" date="2017-03" db="EMBL/GenBank/DDBJ databases">
        <title>Genome of the blue death feigning beetle - Asbolus verrucosus.</title>
        <authorList>
            <person name="Rider S.D."/>
        </authorList>
    </citation>
    <scope>NUCLEOTIDE SEQUENCE [LARGE SCALE GENOMIC DNA]</scope>
    <source>
        <strain evidence="6">Butters</strain>
        <tissue evidence="6">Head and leg muscle</tissue>
    </source>
</reference>
<dbReference type="SMART" id="SM00875">
    <property type="entry name" value="BACK"/>
    <property type="match status" value="1"/>
</dbReference>
<dbReference type="UniPathway" id="UPA00143"/>
<dbReference type="GO" id="GO:0016567">
    <property type="term" value="P:protein ubiquitination"/>
    <property type="evidence" value="ECO:0007669"/>
    <property type="project" value="UniProtKB-UniPathway"/>
</dbReference>
<keyword evidence="2" id="KW-0880">Kelch repeat</keyword>
<dbReference type="PANTHER" id="PTHR45632">
    <property type="entry name" value="LD33804P"/>
    <property type="match status" value="1"/>
</dbReference>
<dbReference type="SMART" id="SM00225">
    <property type="entry name" value="BTB"/>
    <property type="match status" value="1"/>
</dbReference>
<dbReference type="InterPro" id="IPR011043">
    <property type="entry name" value="Gal_Oxase/kelch_b-propeller"/>
</dbReference>
<evidence type="ECO:0000256" key="2">
    <source>
        <dbReference type="ARBA" id="ARBA00022441"/>
    </source>
</evidence>
<keyword evidence="7" id="KW-1185">Reference proteome</keyword>
<accession>A0A482WAV2</accession>
<dbReference type="Pfam" id="PF00651">
    <property type="entry name" value="BTB"/>
    <property type="match status" value="1"/>
</dbReference>
<comment type="caution">
    <text evidence="6">The sequence shown here is derived from an EMBL/GenBank/DDBJ whole genome shotgun (WGS) entry which is preliminary data.</text>
</comment>
<comment type="function">
    <text evidence="4">Probable substrate-specific adapter of an E3 ubiquitin-protein ligase complex which mediates the ubiquitination and subsequent proteasomal degradation of target proteins. May have a role in synapse differentiation and growth.</text>
</comment>
<dbReference type="GO" id="GO:0003779">
    <property type="term" value="F:actin binding"/>
    <property type="evidence" value="ECO:0007669"/>
    <property type="project" value="UniProtKB-KW"/>
</dbReference>
<name>A0A482WAV2_ASBVE</name>
<dbReference type="SUPFAM" id="SSF50965">
    <property type="entry name" value="Galactose oxidase, central domain"/>
    <property type="match status" value="1"/>
</dbReference>
<dbReference type="InterPro" id="IPR000210">
    <property type="entry name" value="BTB/POZ_dom"/>
</dbReference>
<dbReference type="InterPro" id="IPR015915">
    <property type="entry name" value="Kelch-typ_b-propeller"/>
</dbReference>
<evidence type="ECO:0000256" key="1">
    <source>
        <dbReference type="ARBA" id="ARBA00013699"/>
    </source>
</evidence>
<feature type="domain" description="BTB" evidence="5">
    <location>
        <begin position="60"/>
        <end position="143"/>
    </location>
</feature>
<dbReference type="Pfam" id="PF07707">
    <property type="entry name" value="BACK"/>
    <property type="match status" value="1"/>
</dbReference>
<dbReference type="InterPro" id="IPR017096">
    <property type="entry name" value="BTB-kelch_protein"/>
</dbReference>
<dbReference type="Gene3D" id="2.120.10.80">
    <property type="entry name" value="Kelch-type beta propeller"/>
    <property type="match status" value="2"/>
</dbReference>
<organism evidence="6 7">
    <name type="scientific">Asbolus verrucosus</name>
    <name type="common">Desert ironclad beetle</name>
    <dbReference type="NCBI Taxonomy" id="1661398"/>
    <lineage>
        <taxon>Eukaryota</taxon>
        <taxon>Metazoa</taxon>
        <taxon>Ecdysozoa</taxon>
        <taxon>Arthropoda</taxon>
        <taxon>Hexapoda</taxon>
        <taxon>Insecta</taxon>
        <taxon>Pterygota</taxon>
        <taxon>Neoptera</taxon>
        <taxon>Endopterygota</taxon>
        <taxon>Coleoptera</taxon>
        <taxon>Polyphaga</taxon>
        <taxon>Cucujiformia</taxon>
        <taxon>Tenebrionidae</taxon>
        <taxon>Pimeliinae</taxon>
        <taxon>Asbolus</taxon>
    </lineage>
</organism>
<dbReference type="PROSITE" id="PS50097">
    <property type="entry name" value="BTB"/>
    <property type="match status" value="1"/>
</dbReference>
<evidence type="ECO:0000259" key="5">
    <source>
        <dbReference type="PROSITE" id="PS50097"/>
    </source>
</evidence>
<evidence type="ECO:0000256" key="4">
    <source>
        <dbReference type="ARBA" id="ARBA00043912"/>
    </source>
</evidence>
<evidence type="ECO:0000313" key="7">
    <source>
        <dbReference type="Proteomes" id="UP000292052"/>
    </source>
</evidence>
<dbReference type="PANTHER" id="PTHR45632:SF3">
    <property type="entry name" value="KELCH-LIKE PROTEIN 32"/>
    <property type="match status" value="1"/>
</dbReference>
<dbReference type="Gene3D" id="1.25.40.420">
    <property type="match status" value="1"/>
</dbReference>
<dbReference type="PRINTS" id="PR00501">
    <property type="entry name" value="KELCHREPEAT"/>
</dbReference>
<keyword evidence="3" id="KW-0677">Repeat</keyword>
<dbReference type="InterPro" id="IPR011705">
    <property type="entry name" value="BACK"/>
</dbReference>
<evidence type="ECO:0000313" key="6">
    <source>
        <dbReference type="EMBL" id="RZC41498.1"/>
    </source>
</evidence>
<dbReference type="InterPro" id="IPR006652">
    <property type="entry name" value="Kelch_1"/>
</dbReference>
<dbReference type="Pfam" id="PF24681">
    <property type="entry name" value="Kelch_KLHDC2_KLHL20_DRC7"/>
    <property type="match status" value="1"/>
</dbReference>
<gene>
    <name evidence="6" type="ORF">BDFB_001380</name>
</gene>
<dbReference type="OrthoDB" id="1022638at2759"/>
<dbReference type="AlphaFoldDB" id="A0A482WAV2"/>
<sequence length="617" mass="69372">MPPLKISKCMSDVAQSRIDNIFLSNLPNECTSRNTQHSCRSYVSKVLSNLNELRLNSRFCDVEIIAEDKIFQVRNCFDFSRNLSGSFQAHRAVLAASSPYFQAMFTGGLCEKDQQSVELHGISSYIFDILLNFIYSGEVNITQNNVQELMVAADMVGLSEIVMGCTEFLIKELHPLNAIGIYGFADDHNWTELKTAAVQYIENNFPKVCKEDEVYDLHKDTIIKFLSSENLKIDSEFQVFQAALRWINHDILGRRQYVFDILKNVRLPLLPLGLLERAIAQCNDSSLKVALKSIHNDLLNRKGCLVPLNVTPRKCAKKDIYVIGGSKRELHSVWDRGLEMNYVSVEKFNTFSREWHKVPDMTVNRLVPGVASLNGHIYVVGGEEDSSILSSCERFDPQTNQWTQVASMVVSRCEFGLCALDGYLYAMGGWVDTDISGSIERYDPKIDEWRLVGSLPEPRFSMGLVSYEGLIYMVGGCSLNQRNLQDLMSYNPFTGEWKKLPSMSVARFQMGVAVLDDYLYVVGGTNRQQVLNSVERYSFKTNKWSMVPPMSVERSGPAVAAMDGLLYVIGGAQTHATPFYRAQCTISSVECFDPVTNSWSECPPLSETRAEAGAVVI</sequence>
<dbReference type="EMBL" id="QDEB01016581">
    <property type="protein sequence ID" value="RZC41498.1"/>
    <property type="molecule type" value="Genomic_DNA"/>
</dbReference>
<proteinExistence type="predicted"/>
<dbReference type="Pfam" id="PF01344">
    <property type="entry name" value="Kelch_1"/>
    <property type="match status" value="1"/>
</dbReference>
<evidence type="ECO:0000256" key="3">
    <source>
        <dbReference type="ARBA" id="ARBA00022737"/>
    </source>
</evidence>
<dbReference type="PIRSF" id="PIRSF037037">
    <property type="entry name" value="Kelch-like_protein_gigaxonin"/>
    <property type="match status" value="1"/>
</dbReference>
<protein>
    <recommendedName>
        <fullName evidence="1">Kelch-like protein diablo</fullName>
    </recommendedName>
</protein>
<dbReference type="STRING" id="1661398.A0A482WAV2"/>
<dbReference type="InterPro" id="IPR011333">
    <property type="entry name" value="SKP1/BTB/POZ_sf"/>
</dbReference>
<dbReference type="Proteomes" id="UP000292052">
    <property type="component" value="Unassembled WGS sequence"/>
</dbReference>
<dbReference type="Gene3D" id="3.30.710.10">
    <property type="entry name" value="Potassium Channel Kv1.1, Chain A"/>
    <property type="match status" value="1"/>
</dbReference>
<dbReference type="SUPFAM" id="SSF54695">
    <property type="entry name" value="POZ domain"/>
    <property type="match status" value="1"/>
</dbReference>